<evidence type="ECO:0008006" key="4">
    <source>
        <dbReference type="Google" id="ProtNLM"/>
    </source>
</evidence>
<reference evidence="2" key="2">
    <citation type="submission" date="2020-08" db="EMBL/GenBank/DDBJ databases">
        <authorList>
            <person name="Chen M."/>
            <person name="Teng W."/>
            <person name="Zhao L."/>
            <person name="Hu C."/>
            <person name="Zhou Y."/>
            <person name="Han B."/>
            <person name="Song L."/>
            <person name="Shu W."/>
        </authorList>
    </citation>
    <scope>NUCLEOTIDE SEQUENCE</scope>
    <source>
        <strain evidence="2">FACHB-1277</strain>
    </source>
</reference>
<keyword evidence="1" id="KW-0812">Transmembrane</keyword>
<dbReference type="Proteomes" id="UP000631421">
    <property type="component" value="Unassembled WGS sequence"/>
</dbReference>
<accession>A0A926Z8G5</accession>
<keyword evidence="1" id="KW-1133">Transmembrane helix</keyword>
<protein>
    <recommendedName>
        <fullName evidence="4">Conjugal transfer protein</fullName>
    </recommendedName>
</protein>
<reference evidence="2" key="1">
    <citation type="journal article" date="2015" name="ISME J.">
        <title>Draft Genome Sequence of Streptomyces incarnatus NRRL8089, which Produces the Nucleoside Antibiotic Sinefungin.</title>
        <authorList>
            <person name="Oshima K."/>
            <person name="Hattori M."/>
            <person name="Shimizu H."/>
            <person name="Fukuda K."/>
            <person name="Nemoto M."/>
            <person name="Inagaki K."/>
            <person name="Tamura T."/>
        </authorList>
    </citation>
    <scope>NUCLEOTIDE SEQUENCE</scope>
    <source>
        <strain evidence="2">FACHB-1277</strain>
    </source>
</reference>
<keyword evidence="3" id="KW-1185">Reference proteome</keyword>
<evidence type="ECO:0000313" key="3">
    <source>
        <dbReference type="Proteomes" id="UP000631421"/>
    </source>
</evidence>
<comment type="caution">
    <text evidence="2">The sequence shown here is derived from an EMBL/GenBank/DDBJ whole genome shotgun (WGS) entry which is preliminary data.</text>
</comment>
<sequence>MAEEYKFRKVNAILGASPKIGPFPTELIIPWAIISFTLFMICYAVLNLPWLWVLLIVAWGDATWWILTGAQPYRFLSKFIPVPRWTRGVYQYKGMRKQEVRKYAER</sequence>
<evidence type="ECO:0000313" key="2">
    <source>
        <dbReference type="EMBL" id="MBD2152750.1"/>
    </source>
</evidence>
<evidence type="ECO:0000256" key="1">
    <source>
        <dbReference type="SAM" id="Phobius"/>
    </source>
</evidence>
<organism evidence="2 3">
    <name type="scientific">Pseudanabaena cinerea FACHB-1277</name>
    <dbReference type="NCBI Taxonomy" id="2949581"/>
    <lineage>
        <taxon>Bacteria</taxon>
        <taxon>Bacillati</taxon>
        <taxon>Cyanobacteriota</taxon>
        <taxon>Cyanophyceae</taxon>
        <taxon>Pseudanabaenales</taxon>
        <taxon>Pseudanabaenaceae</taxon>
        <taxon>Pseudanabaena</taxon>
        <taxon>Pseudanabaena cinerea</taxon>
    </lineage>
</organism>
<feature type="transmembrane region" description="Helical" evidence="1">
    <location>
        <begin position="52"/>
        <end position="70"/>
    </location>
</feature>
<dbReference type="AlphaFoldDB" id="A0A926Z8G5"/>
<gene>
    <name evidence="2" type="ORF">H6F44_21905</name>
</gene>
<feature type="transmembrane region" description="Helical" evidence="1">
    <location>
        <begin position="27"/>
        <end position="46"/>
    </location>
</feature>
<name>A0A926Z8G5_9CYAN</name>
<dbReference type="EMBL" id="JACJPY010000142">
    <property type="protein sequence ID" value="MBD2152750.1"/>
    <property type="molecule type" value="Genomic_DNA"/>
</dbReference>
<keyword evidence="1" id="KW-0472">Membrane</keyword>
<proteinExistence type="predicted"/>